<dbReference type="Gene3D" id="3.90.215.10">
    <property type="entry name" value="Gamma Fibrinogen, chain A, domain 1"/>
    <property type="match status" value="1"/>
</dbReference>
<evidence type="ECO:0000259" key="1">
    <source>
        <dbReference type="PROSITE" id="PS51406"/>
    </source>
</evidence>
<dbReference type="GO" id="GO:0005615">
    <property type="term" value="C:extracellular space"/>
    <property type="evidence" value="ECO:0007669"/>
    <property type="project" value="TreeGrafter"/>
</dbReference>
<proteinExistence type="predicted"/>
<dbReference type="PANTHER" id="PTHR19143:SF425">
    <property type="entry name" value="FIBRINOGEN C-TERMINAL DOMAIN-CONTAINING PROTEIN"/>
    <property type="match status" value="1"/>
</dbReference>
<dbReference type="Proteomes" id="UP000694404">
    <property type="component" value="Unplaced"/>
</dbReference>
<evidence type="ECO:0000313" key="2">
    <source>
        <dbReference type="Ensembl" id="ENSCABP00000009525.1"/>
    </source>
</evidence>
<dbReference type="PROSITE" id="PS51406">
    <property type="entry name" value="FIBRINOGEN_C_2"/>
    <property type="match status" value="1"/>
</dbReference>
<reference evidence="2" key="1">
    <citation type="submission" date="2025-08" db="UniProtKB">
        <authorList>
            <consortium name="Ensembl"/>
        </authorList>
    </citation>
    <scope>IDENTIFICATION</scope>
</reference>
<feature type="domain" description="Fibrinogen C-terminal" evidence="1">
    <location>
        <begin position="14"/>
        <end position="178"/>
    </location>
</feature>
<dbReference type="InterPro" id="IPR050373">
    <property type="entry name" value="Fibrinogen_C-term_domain"/>
</dbReference>
<reference evidence="2" key="2">
    <citation type="submission" date="2025-09" db="UniProtKB">
        <authorList>
            <consortium name="Ensembl"/>
        </authorList>
    </citation>
    <scope>IDENTIFICATION</scope>
</reference>
<dbReference type="AlphaFoldDB" id="A0A8C0GMT5"/>
<dbReference type="InterPro" id="IPR036056">
    <property type="entry name" value="Fibrinogen-like_C"/>
</dbReference>
<keyword evidence="3" id="KW-1185">Reference proteome</keyword>
<evidence type="ECO:0000313" key="3">
    <source>
        <dbReference type="Proteomes" id="UP000694404"/>
    </source>
</evidence>
<name>A0A8C0GMT5_CHEAB</name>
<dbReference type="Gene3D" id="4.10.530.10">
    <property type="entry name" value="Gamma-fibrinogen Carboxyl Terminal Fragment, domain 2"/>
    <property type="match status" value="1"/>
</dbReference>
<dbReference type="GeneTree" id="ENSGT00940000164607"/>
<accession>A0A8C0GMT5</accession>
<dbReference type="SUPFAM" id="SSF56496">
    <property type="entry name" value="Fibrinogen C-terminal domain-like"/>
    <property type="match status" value="1"/>
</dbReference>
<sequence>SASRAGTRQVGAGGRSPRLAAVCWPCSAPCLPGVLIIRAGSGLSGAAYRYGGGSTVQQRNTISQKTSWDHSWTAYKKGFGNVEGNHWQNAFAVRFVIINADGKKKYANYHSFVLDNEGNGYAWRLGDYSGDAGDALTIMYESGIHDNMNFSTLDKDQDSRISNNCALNYVRGWWCDNCDNGIYWKGLCTEYKPRKSFWSLKYTCNCSTEITDALLIYTSWVNGTTLITPADDLAWSLHSL</sequence>
<dbReference type="Pfam" id="PF00147">
    <property type="entry name" value="Fibrinogen_C"/>
    <property type="match status" value="1"/>
</dbReference>
<dbReference type="InterPro" id="IPR014716">
    <property type="entry name" value="Fibrinogen_a/b/g_C_1"/>
</dbReference>
<organism evidence="2 3">
    <name type="scientific">Chelonoidis abingdonii</name>
    <name type="common">Abingdon island giant tortoise</name>
    <name type="synonym">Testudo abingdonii</name>
    <dbReference type="NCBI Taxonomy" id="106734"/>
    <lineage>
        <taxon>Eukaryota</taxon>
        <taxon>Metazoa</taxon>
        <taxon>Chordata</taxon>
        <taxon>Craniata</taxon>
        <taxon>Vertebrata</taxon>
        <taxon>Euteleostomi</taxon>
        <taxon>Archelosauria</taxon>
        <taxon>Testudinata</taxon>
        <taxon>Testudines</taxon>
        <taxon>Cryptodira</taxon>
        <taxon>Durocryptodira</taxon>
        <taxon>Testudinoidea</taxon>
        <taxon>Testudinidae</taxon>
        <taxon>Chelonoidis</taxon>
    </lineage>
</organism>
<dbReference type="InterPro" id="IPR002181">
    <property type="entry name" value="Fibrinogen_a/b/g_C_dom"/>
</dbReference>
<dbReference type="Ensembl" id="ENSCABT00000010449.1">
    <property type="protein sequence ID" value="ENSCABP00000009525.1"/>
    <property type="gene ID" value="ENSCABG00000007165.1"/>
</dbReference>
<protein>
    <recommendedName>
        <fullName evidence="1">Fibrinogen C-terminal domain-containing protein</fullName>
    </recommendedName>
</protein>
<dbReference type="PANTHER" id="PTHR19143">
    <property type="entry name" value="FIBRINOGEN/TENASCIN/ANGIOPOEITIN"/>
    <property type="match status" value="1"/>
</dbReference>
<dbReference type="SMART" id="SM00186">
    <property type="entry name" value="FBG"/>
    <property type="match status" value="1"/>
</dbReference>